<organism evidence="4 5">
    <name type="scientific">Stichopus japonicus</name>
    <name type="common">Sea cucumber</name>
    <dbReference type="NCBI Taxonomy" id="307972"/>
    <lineage>
        <taxon>Eukaryota</taxon>
        <taxon>Metazoa</taxon>
        <taxon>Echinodermata</taxon>
        <taxon>Eleutherozoa</taxon>
        <taxon>Echinozoa</taxon>
        <taxon>Holothuroidea</taxon>
        <taxon>Aspidochirotacea</taxon>
        <taxon>Aspidochirotida</taxon>
        <taxon>Stichopodidae</taxon>
        <taxon>Apostichopus</taxon>
    </lineage>
</organism>
<evidence type="ECO:0000313" key="4">
    <source>
        <dbReference type="EMBL" id="PIK57724.1"/>
    </source>
</evidence>
<feature type="repeat" description="TPR" evidence="1">
    <location>
        <begin position="375"/>
        <end position="408"/>
    </location>
</feature>
<feature type="compositionally biased region" description="Polar residues" evidence="2">
    <location>
        <begin position="52"/>
        <end position="77"/>
    </location>
</feature>
<keyword evidence="1" id="KW-0802">TPR repeat</keyword>
<dbReference type="InterPro" id="IPR019734">
    <property type="entry name" value="TPR_rpt"/>
</dbReference>
<evidence type="ECO:0000259" key="3">
    <source>
        <dbReference type="PROSITE" id="PS50126"/>
    </source>
</evidence>
<dbReference type="PROSITE" id="PS50126">
    <property type="entry name" value="S1"/>
    <property type="match status" value="1"/>
</dbReference>
<proteinExistence type="predicted"/>
<comment type="caution">
    <text evidence="4">The sequence shown here is derived from an EMBL/GenBank/DDBJ whole genome shotgun (WGS) entry which is preliminary data.</text>
</comment>
<gene>
    <name evidence="4" type="ORF">BSL78_05332</name>
</gene>
<dbReference type="InterPro" id="IPR011990">
    <property type="entry name" value="TPR-like_helical_dom_sf"/>
</dbReference>
<keyword evidence="5" id="KW-1185">Reference proteome</keyword>
<dbReference type="EMBL" id="MRZV01000133">
    <property type="protein sequence ID" value="PIK57724.1"/>
    <property type="molecule type" value="Genomic_DNA"/>
</dbReference>
<dbReference type="PANTHER" id="PTHR23184:SF9">
    <property type="entry name" value="TETRATRICOPEPTIDE REPEAT PROTEIN 14"/>
    <property type="match status" value="1"/>
</dbReference>
<dbReference type="OrthoDB" id="1914839at2759"/>
<dbReference type="SUPFAM" id="SSF50249">
    <property type="entry name" value="Nucleic acid-binding proteins"/>
    <property type="match status" value="1"/>
</dbReference>
<dbReference type="SMART" id="SM00316">
    <property type="entry name" value="S1"/>
    <property type="match status" value="1"/>
</dbReference>
<feature type="region of interest" description="Disordered" evidence="2">
    <location>
        <begin position="41"/>
        <end position="84"/>
    </location>
</feature>
<dbReference type="STRING" id="307972.A0A2G8LBV2"/>
<dbReference type="InterPro" id="IPR039190">
    <property type="entry name" value="TTC14"/>
</dbReference>
<dbReference type="SUPFAM" id="SSF48452">
    <property type="entry name" value="TPR-like"/>
    <property type="match status" value="1"/>
</dbReference>
<dbReference type="Proteomes" id="UP000230750">
    <property type="component" value="Unassembled WGS sequence"/>
</dbReference>
<name>A0A2G8LBV2_STIJA</name>
<dbReference type="Gene3D" id="1.25.40.10">
    <property type="entry name" value="Tetratricopeptide repeat domain"/>
    <property type="match status" value="1"/>
</dbReference>
<feature type="domain" description="S1 motif" evidence="3">
    <location>
        <begin position="163"/>
        <end position="245"/>
    </location>
</feature>
<dbReference type="GO" id="GO:0003676">
    <property type="term" value="F:nucleic acid binding"/>
    <property type="evidence" value="ECO:0007669"/>
    <property type="project" value="InterPro"/>
</dbReference>
<dbReference type="PANTHER" id="PTHR23184">
    <property type="entry name" value="TETRATRICOPEPTIDE REPEAT PROTEIN 14"/>
    <property type="match status" value="1"/>
</dbReference>
<evidence type="ECO:0000313" key="5">
    <source>
        <dbReference type="Proteomes" id="UP000230750"/>
    </source>
</evidence>
<dbReference type="InterPro" id="IPR003029">
    <property type="entry name" value="S1_domain"/>
</dbReference>
<accession>A0A2G8LBV2</accession>
<protein>
    <submittedName>
        <fullName evidence="4">Putative filaggrin</fullName>
    </submittedName>
</protein>
<dbReference type="Pfam" id="PF13414">
    <property type="entry name" value="TPR_11"/>
    <property type="match status" value="1"/>
</dbReference>
<sequence>MMSSALFERVLKGRGTKFRDIVLDQQGSEFFANVNEVTYVNNSHTPEDGPESSRQPPLHSTFNVGSASESSDQSGDPLSKDSSQHMSILDSKLEQFVARKADILFRQHTSPKENVQKEEEKQKLHVSEAEKSDYFAILPPLEQFMKIPSKYRKKHLFGVLQAGDIVIGKVKSVKDFGMFLQLLCVCGEYSRYIEDCDVIALLPAADIGDRFSQKVQLDDFRADDIVRGMVSKVDPKEEKVIISLKNGTDVRDDKILGLLSDDELPVHYRRSLIQEESDETYNDLLIDTLGFDNPSSVELLTKELKLIENDPPTSMRALQRTNFKDSDFSHKLRKKQSELWAMESVAKGVNFFKNGQYTEALQCFNRALEIDVDNVEAFVARGALYANRGNLSKALQDFGEALRSYLSLLGNN</sequence>
<dbReference type="PROSITE" id="PS50005">
    <property type="entry name" value="TPR"/>
    <property type="match status" value="2"/>
</dbReference>
<dbReference type="Gene3D" id="2.40.50.140">
    <property type="entry name" value="Nucleic acid-binding proteins"/>
    <property type="match status" value="1"/>
</dbReference>
<dbReference type="InterPro" id="IPR012340">
    <property type="entry name" value="NA-bd_OB-fold"/>
</dbReference>
<dbReference type="SMART" id="SM00028">
    <property type="entry name" value="TPR"/>
    <property type="match status" value="2"/>
</dbReference>
<dbReference type="AlphaFoldDB" id="A0A2G8LBV2"/>
<evidence type="ECO:0000256" key="2">
    <source>
        <dbReference type="SAM" id="MobiDB-lite"/>
    </source>
</evidence>
<reference evidence="4 5" key="1">
    <citation type="journal article" date="2017" name="PLoS Biol.">
        <title>The sea cucumber genome provides insights into morphological evolution and visceral regeneration.</title>
        <authorList>
            <person name="Zhang X."/>
            <person name="Sun L."/>
            <person name="Yuan J."/>
            <person name="Sun Y."/>
            <person name="Gao Y."/>
            <person name="Zhang L."/>
            <person name="Li S."/>
            <person name="Dai H."/>
            <person name="Hamel J.F."/>
            <person name="Liu C."/>
            <person name="Yu Y."/>
            <person name="Liu S."/>
            <person name="Lin W."/>
            <person name="Guo K."/>
            <person name="Jin S."/>
            <person name="Xu P."/>
            <person name="Storey K.B."/>
            <person name="Huan P."/>
            <person name="Zhang T."/>
            <person name="Zhou Y."/>
            <person name="Zhang J."/>
            <person name="Lin C."/>
            <person name="Li X."/>
            <person name="Xing L."/>
            <person name="Huo D."/>
            <person name="Sun M."/>
            <person name="Wang L."/>
            <person name="Mercier A."/>
            <person name="Li F."/>
            <person name="Yang H."/>
            <person name="Xiang J."/>
        </authorList>
    </citation>
    <scope>NUCLEOTIDE SEQUENCE [LARGE SCALE GENOMIC DNA]</scope>
    <source>
        <strain evidence="4">Shaxun</strain>
        <tissue evidence="4">Muscle</tissue>
    </source>
</reference>
<evidence type="ECO:0000256" key="1">
    <source>
        <dbReference type="PROSITE-ProRule" id="PRU00339"/>
    </source>
</evidence>
<feature type="repeat" description="TPR" evidence="1">
    <location>
        <begin position="341"/>
        <end position="374"/>
    </location>
</feature>